<keyword evidence="3" id="KW-0233">DNA recombination</keyword>
<dbReference type="OrthoDB" id="5418320at2"/>
<dbReference type="GO" id="GO:0015074">
    <property type="term" value="P:DNA integration"/>
    <property type="evidence" value="ECO:0007669"/>
    <property type="project" value="InterPro"/>
</dbReference>
<dbReference type="Proteomes" id="UP000184694">
    <property type="component" value="Unassembled WGS sequence"/>
</dbReference>
<dbReference type="AlphaFoldDB" id="A0A1N6FNQ1"/>
<dbReference type="GO" id="GO:0006310">
    <property type="term" value="P:DNA recombination"/>
    <property type="evidence" value="ECO:0007669"/>
    <property type="project" value="UniProtKB-KW"/>
</dbReference>
<dbReference type="PROSITE" id="PS51898">
    <property type="entry name" value="TYR_RECOMBINASE"/>
    <property type="match status" value="1"/>
</dbReference>
<dbReference type="PANTHER" id="PTHR30349">
    <property type="entry name" value="PHAGE INTEGRASE-RELATED"/>
    <property type="match status" value="1"/>
</dbReference>
<dbReference type="GO" id="GO:0003677">
    <property type="term" value="F:DNA binding"/>
    <property type="evidence" value="ECO:0007669"/>
    <property type="project" value="UniProtKB-KW"/>
</dbReference>
<feature type="domain" description="Tyr recombinase" evidence="4">
    <location>
        <begin position="287"/>
        <end position="457"/>
    </location>
</feature>
<sequence>MSTPSSTSSFVTGPFLNGVEAATYCGYSHDRFRQLAAEYQIPLYGPLKDRFCQIDLNTWMQSPNCFKSKGSINFQNVEPMEGDMSVHQRSNGSFEVKYRDELNCQKSENFGKGSDAERKAHAYDIYIKEMKKKGAVHRSVESDGQVRFDDIFRRYLEKKADDYINSNKYDELADDGDFVVDVKAESNGLVQKNCVGQNAYYPEWLQSLVHIYEKYLKKPLNAKPAAALDRTYLVNLIAREYRAKKKLSVSSKKRYLSYLKIVFNHGVKIGLIDRNPLADWSKGKEAARQATLTVEELKRIQDHAAPHISWAIEVAYNLGVRTGKSELLALKWEHVLWDSLEIRVYAPKTDTYRLVPVEPSFLQKLKEKYQEEPSEYIVEYRNKPMKRITKGFRNACIRAGITRNVVPYEIRHLSATRMLNEGADLACVSEVLGHATTAQTLKNYYHANKAGMRRAVSLLPSLG</sequence>
<comment type="similarity">
    <text evidence="1">Belongs to the 'phage' integrase family.</text>
</comment>
<evidence type="ECO:0000256" key="3">
    <source>
        <dbReference type="ARBA" id="ARBA00023172"/>
    </source>
</evidence>
<dbReference type="InterPro" id="IPR011010">
    <property type="entry name" value="DNA_brk_join_enz"/>
</dbReference>
<protein>
    <submittedName>
        <fullName evidence="5">Site-specific recombinase XerC</fullName>
    </submittedName>
</protein>
<proteinExistence type="inferred from homology"/>
<dbReference type="STRING" id="1121457.SAMN02745161_1415"/>
<dbReference type="Gene3D" id="1.10.443.10">
    <property type="entry name" value="Intergrase catalytic core"/>
    <property type="match status" value="1"/>
</dbReference>
<evidence type="ECO:0000313" key="6">
    <source>
        <dbReference type="Proteomes" id="UP000184694"/>
    </source>
</evidence>
<dbReference type="InterPro" id="IPR013762">
    <property type="entry name" value="Integrase-like_cat_sf"/>
</dbReference>
<accession>A0A1N6FNQ1</accession>
<reference evidence="6" key="1">
    <citation type="submission" date="2016-11" db="EMBL/GenBank/DDBJ databases">
        <authorList>
            <person name="Varghese N."/>
            <person name="Submissions S."/>
        </authorList>
    </citation>
    <scope>NUCLEOTIDE SEQUENCE [LARGE SCALE GENOMIC DNA]</scope>
    <source>
        <strain evidence="6">DSM 17456</strain>
    </source>
</reference>
<evidence type="ECO:0000313" key="5">
    <source>
        <dbReference type="EMBL" id="SIN96878.1"/>
    </source>
</evidence>
<dbReference type="PANTHER" id="PTHR30349:SF41">
    <property type="entry name" value="INTEGRASE_RECOMBINASE PROTEIN MJ0367-RELATED"/>
    <property type="match status" value="1"/>
</dbReference>
<dbReference type="Pfam" id="PF00589">
    <property type="entry name" value="Phage_integrase"/>
    <property type="match status" value="1"/>
</dbReference>
<keyword evidence="6" id="KW-1185">Reference proteome</keyword>
<evidence type="ECO:0000256" key="1">
    <source>
        <dbReference type="ARBA" id="ARBA00008857"/>
    </source>
</evidence>
<name>A0A1N6FNQ1_9BACT</name>
<evidence type="ECO:0000259" key="4">
    <source>
        <dbReference type="PROSITE" id="PS51898"/>
    </source>
</evidence>
<dbReference type="SUPFAM" id="SSF56349">
    <property type="entry name" value="DNA breaking-rejoining enzymes"/>
    <property type="match status" value="1"/>
</dbReference>
<dbReference type="InterPro" id="IPR010998">
    <property type="entry name" value="Integrase_recombinase_N"/>
</dbReference>
<dbReference type="InterPro" id="IPR050090">
    <property type="entry name" value="Tyrosine_recombinase_XerCD"/>
</dbReference>
<dbReference type="InterPro" id="IPR002104">
    <property type="entry name" value="Integrase_catalytic"/>
</dbReference>
<organism evidence="5 6">
    <name type="scientific">Halodesulfovibrio marinisediminis DSM 17456</name>
    <dbReference type="NCBI Taxonomy" id="1121457"/>
    <lineage>
        <taxon>Bacteria</taxon>
        <taxon>Pseudomonadati</taxon>
        <taxon>Thermodesulfobacteriota</taxon>
        <taxon>Desulfovibrionia</taxon>
        <taxon>Desulfovibrionales</taxon>
        <taxon>Desulfovibrionaceae</taxon>
        <taxon>Halodesulfovibrio</taxon>
    </lineage>
</organism>
<dbReference type="Gene3D" id="1.10.150.130">
    <property type="match status" value="1"/>
</dbReference>
<gene>
    <name evidence="5" type="ORF">SAMN02745161_1415</name>
</gene>
<keyword evidence="2" id="KW-0238">DNA-binding</keyword>
<dbReference type="EMBL" id="FSRG01000004">
    <property type="protein sequence ID" value="SIN96878.1"/>
    <property type="molecule type" value="Genomic_DNA"/>
</dbReference>
<evidence type="ECO:0000256" key="2">
    <source>
        <dbReference type="ARBA" id="ARBA00023125"/>
    </source>
</evidence>
<dbReference type="RefSeq" id="WP_074216231.1">
    <property type="nucleotide sequence ID" value="NZ_FSRG01000004.1"/>
</dbReference>